<dbReference type="GO" id="GO:0006310">
    <property type="term" value="P:DNA recombination"/>
    <property type="evidence" value="ECO:0007669"/>
    <property type="project" value="InterPro"/>
</dbReference>
<name>A0A212KC92_9DELT</name>
<dbReference type="Pfam" id="PF04381">
    <property type="entry name" value="RdgC"/>
    <property type="match status" value="1"/>
</dbReference>
<dbReference type="InterPro" id="IPR007476">
    <property type="entry name" value="RdgC"/>
</dbReference>
<organism evidence="1">
    <name type="scientific">uncultured delta proteobacterium</name>
    <dbReference type="NCBI Taxonomy" id="34034"/>
    <lineage>
        <taxon>Bacteria</taxon>
        <taxon>Deltaproteobacteria</taxon>
        <taxon>environmental samples</taxon>
    </lineage>
</organism>
<evidence type="ECO:0000313" key="1">
    <source>
        <dbReference type="EMBL" id="SBW09302.1"/>
    </source>
</evidence>
<sequence>MAFLKSSSSFTRFRITEPVPQSLWGEILDRLKQHAFRDIDETSDERSLGWVSFEDMLDAEWREEPPQKGAYIAFSLRLDTRRVPPAVLKKHTGVAMKAEEARNREQGKKYISRERKKEIREQVELKLRTRTLPIPAEFNVVWNTADNMVFFASTQSKMIEAFQEHFTKSFNLDLDQLTPYGLAAKILGDDCLAKLDHLEPTRFA</sequence>
<reference evidence="1" key="1">
    <citation type="submission" date="2016-04" db="EMBL/GenBank/DDBJ databases">
        <authorList>
            <person name="Evans L.H."/>
            <person name="Alamgir A."/>
            <person name="Owens N."/>
            <person name="Weber N.D."/>
            <person name="Virtaneva K."/>
            <person name="Barbian K."/>
            <person name="Babar A."/>
            <person name="Rosenke K."/>
        </authorList>
    </citation>
    <scope>NUCLEOTIDE SEQUENCE</scope>
    <source>
        <strain evidence="1">86</strain>
    </source>
</reference>
<accession>A0A212KC92</accession>
<proteinExistence type="predicted"/>
<dbReference type="AlphaFoldDB" id="A0A212KC92"/>
<dbReference type="EMBL" id="FLUQ01000005">
    <property type="protein sequence ID" value="SBW09302.1"/>
    <property type="molecule type" value="Genomic_DNA"/>
</dbReference>
<gene>
    <name evidence="1" type="ORF">KL86DPRO_50128</name>
</gene>
<protein>
    <submittedName>
        <fullName evidence="1">Uncharacterized protein</fullName>
    </submittedName>
</protein>